<dbReference type="NCBIfam" id="TIGR00679">
    <property type="entry name" value="hpr-ser"/>
    <property type="match status" value="1"/>
</dbReference>
<dbReference type="InterPro" id="IPR003755">
    <property type="entry name" value="HPr(Ser)_kin/Pase"/>
</dbReference>
<evidence type="ECO:0000256" key="6">
    <source>
        <dbReference type="ARBA" id="ARBA00022777"/>
    </source>
</evidence>
<gene>
    <name evidence="12" type="ORF">EV215_0783</name>
</gene>
<evidence type="ECO:0000313" key="12">
    <source>
        <dbReference type="EMBL" id="TDT71410.1"/>
    </source>
</evidence>
<evidence type="ECO:0000259" key="10">
    <source>
        <dbReference type="Pfam" id="PF02603"/>
    </source>
</evidence>
<evidence type="ECO:0000256" key="3">
    <source>
        <dbReference type="ARBA" id="ARBA00022527"/>
    </source>
</evidence>
<dbReference type="Pfam" id="PF02603">
    <property type="entry name" value="Hpr_kinase_N"/>
    <property type="match status" value="2"/>
</dbReference>
<feature type="domain" description="HPr(Ser) kinase/phosphorylase N-terminal" evidence="10">
    <location>
        <begin position="332"/>
        <end position="458"/>
    </location>
</feature>
<dbReference type="RefSeq" id="WP_134112677.1">
    <property type="nucleotide sequence ID" value="NZ_SOBG01000003.1"/>
</dbReference>
<keyword evidence="8" id="KW-0511">Multifunctional enzyme</keyword>
<organism evidence="12 13">
    <name type="scientific">Hypnocyclicus thermotrophus</name>
    <dbReference type="NCBI Taxonomy" id="1627895"/>
    <lineage>
        <taxon>Bacteria</taxon>
        <taxon>Fusobacteriati</taxon>
        <taxon>Fusobacteriota</taxon>
        <taxon>Fusobacteriia</taxon>
        <taxon>Fusobacteriales</taxon>
        <taxon>Fusobacteriaceae</taxon>
        <taxon>Hypnocyclicus</taxon>
    </lineage>
</organism>
<comment type="similarity">
    <text evidence="2">Belongs to the HPrK/P family.</text>
</comment>
<evidence type="ECO:0000256" key="4">
    <source>
        <dbReference type="ARBA" id="ARBA00022679"/>
    </source>
</evidence>
<dbReference type="PANTHER" id="PTHR30305:SF1">
    <property type="entry name" value="HPR KINASE_PHOSPHORYLASE"/>
    <property type="match status" value="1"/>
</dbReference>
<dbReference type="InterPro" id="IPR028979">
    <property type="entry name" value="Ser_kin/Pase_Hpr-like_N_sf"/>
</dbReference>
<keyword evidence="5" id="KW-0547">Nucleotide-binding</keyword>
<dbReference type="Pfam" id="PF07475">
    <property type="entry name" value="Hpr_kinase_C"/>
    <property type="match status" value="2"/>
</dbReference>
<dbReference type="EMBL" id="SOBG01000003">
    <property type="protein sequence ID" value="TDT71410.1"/>
    <property type="molecule type" value="Genomic_DNA"/>
</dbReference>
<evidence type="ECO:0000259" key="11">
    <source>
        <dbReference type="Pfam" id="PF07475"/>
    </source>
</evidence>
<dbReference type="SUPFAM" id="SSF53795">
    <property type="entry name" value="PEP carboxykinase-like"/>
    <property type="match status" value="2"/>
</dbReference>
<evidence type="ECO:0000256" key="9">
    <source>
        <dbReference type="ARBA" id="ARBA00047657"/>
    </source>
</evidence>
<proteinExistence type="inferred from homology"/>
<evidence type="ECO:0000256" key="8">
    <source>
        <dbReference type="ARBA" id="ARBA00023268"/>
    </source>
</evidence>
<keyword evidence="4" id="KW-0808">Transferase</keyword>
<comment type="caution">
    <text evidence="12">The sequence shown here is derived from an EMBL/GenBank/DDBJ whole genome shotgun (WGS) entry which is preliminary data.</text>
</comment>
<feature type="domain" description="HPr kinase/phosphorylase C-terminal" evidence="11">
    <location>
        <begin position="462"/>
        <end position="626"/>
    </location>
</feature>
<dbReference type="GO" id="GO:0006109">
    <property type="term" value="P:regulation of carbohydrate metabolic process"/>
    <property type="evidence" value="ECO:0007669"/>
    <property type="project" value="InterPro"/>
</dbReference>
<dbReference type="GO" id="GO:0000155">
    <property type="term" value="F:phosphorelay sensor kinase activity"/>
    <property type="evidence" value="ECO:0007669"/>
    <property type="project" value="InterPro"/>
</dbReference>
<comment type="catalytic activity">
    <reaction evidence="1">
        <text>[HPr protein]-L-serine + ATP = [HPr protein]-O-phospho-L-serine + ADP + H(+)</text>
        <dbReference type="Rhea" id="RHEA:46600"/>
        <dbReference type="Rhea" id="RHEA-COMP:11602"/>
        <dbReference type="Rhea" id="RHEA-COMP:11603"/>
        <dbReference type="ChEBI" id="CHEBI:15378"/>
        <dbReference type="ChEBI" id="CHEBI:29999"/>
        <dbReference type="ChEBI" id="CHEBI:30616"/>
        <dbReference type="ChEBI" id="CHEBI:83421"/>
        <dbReference type="ChEBI" id="CHEBI:456216"/>
    </reaction>
</comment>
<reference evidence="12 13" key="1">
    <citation type="submission" date="2019-03" db="EMBL/GenBank/DDBJ databases">
        <title>Genomic Encyclopedia of Type Strains, Phase IV (KMG-IV): sequencing the most valuable type-strain genomes for metagenomic binning, comparative biology and taxonomic classification.</title>
        <authorList>
            <person name="Goeker M."/>
        </authorList>
    </citation>
    <scope>NUCLEOTIDE SEQUENCE [LARGE SCALE GENOMIC DNA]</scope>
    <source>
        <strain evidence="12 13">DSM 100055</strain>
    </source>
</reference>
<keyword evidence="3" id="KW-0723">Serine/threonine-protein kinase</keyword>
<evidence type="ECO:0000256" key="1">
    <source>
        <dbReference type="ARBA" id="ARBA00001120"/>
    </source>
</evidence>
<keyword evidence="7" id="KW-0067">ATP-binding</keyword>
<comment type="catalytic activity">
    <reaction evidence="9">
        <text>[HPr protein]-O-phospho-L-serine + phosphate + H(+) = [HPr protein]-L-serine + diphosphate</text>
        <dbReference type="Rhea" id="RHEA:46604"/>
        <dbReference type="Rhea" id="RHEA-COMP:11602"/>
        <dbReference type="Rhea" id="RHEA-COMP:11603"/>
        <dbReference type="ChEBI" id="CHEBI:15378"/>
        <dbReference type="ChEBI" id="CHEBI:29999"/>
        <dbReference type="ChEBI" id="CHEBI:33019"/>
        <dbReference type="ChEBI" id="CHEBI:43474"/>
        <dbReference type="ChEBI" id="CHEBI:83421"/>
    </reaction>
</comment>
<dbReference type="SUPFAM" id="SSF75138">
    <property type="entry name" value="HprK N-terminal domain-like"/>
    <property type="match status" value="2"/>
</dbReference>
<dbReference type="Proteomes" id="UP000294678">
    <property type="component" value="Unassembled WGS sequence"/>
</dbReference>
<keyword evidence="6 12" id="KW-0418">Kinase</keyword>
<dbReference type="InterPro" id="IPR027417">
    <property type="entry name" value="P-loop_NTPase"/>
</dbReference>
<feature type="domain" description="HPr(Ser) kinase/phosphorylase N-terminal" evidence="10">
    <location>
        <begin position="5"/>
        <end position="131"/>
    </location>
</feature>
<evidence type="ECO:0000256" key="7">
    <source>
        <dbReference type="ARBA" id="ARBA00022840"/>
    </source>
</evidence>
<feature type="domain" description="HPr kinase/phosphorylase C-terminal" evidence="11">
    <location>
        <begin position="135"/>
        <end position="306"/>
    </location>
</feature>
<dbReference type="InterPro" id="IPR011104">
    <property type="entry name" value="Hpr_kin/Pase_C"/>
</dbReference>
<dbReference type="PANTHER" id="PTHR30305">
    <property type="entry name" value="PROTEIN YJDM-RELATED"/>
    <property type="match status" value="1"/>
</dbReference>
<sequence>MEKVVSLENIIETFNLEVINYNENLSKEIVLSAVHKPGAELTGFIFENSTEVDNSIHVFGVEEINYINRLSHKELETRLPNYFSHSFPCIVITGDLKINSFFYELSKKYNKAILRTNTSYELFVKDLRKFLQKELAPEIVVNKFIFLEIFGMGILFAGDRNAIVGTCIELLEKNHRFITDGLLNIKKISENEIIGENAYSNKRLNRNYFLNISEVEKINIVEFFGIGSTRNSKKIDLIVKLEKWSDSVFYDRLGIDSTTQYILGIEIEKLIIPVRKGRNLAIIIETAAMNMRMKKNGQNPAKYFLEETQKLIKKNRKKRIGDNDMGFFKALSIEEFQQKFNFDIILGENKLNNRFITSTNIYKPSLEFSGFYELMEENGEDKLQIITDSEFKYLEMLDENIRIDILDKYMSYDFPAVILLGIEDVPKYFLDIANKYNQIVLYSSKQYSELYIDLLEYLEVYFAPSITLHGVMVEVYGFGVLLKGKSGIGKSETALELIHRGHRLIADDMVKLTKYPDGRVVGRADKVPYFMEIRGLGIIDIKTLYGLGAVRRSKKLDIIIELKELKEDEYLTKADYTESTISIMDTPFQKVDLYISSGRNAASMVEIATMKLRAKKLGYDSKKEYHLKNKILREIEEVEMEKNQEIMNKRFKNKEEE</sequence>
<evidence type="ECO:0000256" key="2">
    <source>
        <dbReference type="ARBA" id="ARBA00006883"/>
    </source>
</evidence>
<dbReference type="GO" id="GO:0004674">
    <property type="term" value="F:protein serine/threonine kinase activity"/>
    <property type="evidence" value="ECO:0007669"/>
    <property type="project" value="UniProtKB-KW"/>
</dbReference>
<dbReference type="InterPro" id="IPR011126">
    <property type="entry name" value="Hpr_kin/Pase_Hpr_N"/>
</dbReference>
<dbReference type="GO" id="GO:0005524">
    <property type="term" value="F:ATP binding"/>
    <property type="evidence" value="ECO:0007669"/>
    <property type="project" value="UniProtKB-KW"/>
</dbReference>
<protein>
    <submittedName>
        <fullName evidence="12">Hpr(Ser) kinase/phosphatase</fullName>
    </submittedName>
</protein>
<keyword evidence="13" id="KW-1185">Reference proteome</keyword>
<dbReference type="Gene3D" id="3.40.50.300">
    <property type="entry name" value="P-loop containing nucleotide triphosphate hydrolases"/>
    <property type="match status" value="2"/>
</dbReference>
<accession>A0AA46DZ37</accession>
<dbReference type="AlphaFoldDB" id="A0AA46DZ37"/>
<evidence type="ECO:0000313" key="13">
    <source>
        <dbReference type="Proteomes" id="UP000294678"/>
    </source>
</evidence>
<dbReference type="Gene3D" id="3.40.1390.20">
    <property type="entry name" value="HprK N-terminal domain-like"/>
    <property type="match status" value="2"/>
</dbReference>
<name>A0AA46DZ37_9FUSO</name>
<evidence type="ECO:0000256" key="5">
    <source>
        <dbReference type="ARBA" id="ARBA00022741"/>
    </source>
</evidence>
<dbReference type="CDD" id="cd01918">
    <property type="entry name" value="HprK_C"/>
    <property type="match status" value="2"/>
</dbReference>